<evidence type="ECO:0000313" key="1">
    <source>
        <dbReference type="EMBL" id="OSQ47786.1"/>
    </source>
</evidence>
<reference evidence="1 2" key="1">
    <citation type="submission" date="2014-03" db="EMBL/GenBank/DDBJ databases">
        <title>The draft genome sequence of Thalassospira alkalitolerans JCM 18968.</title>
        <authorList>
            <person name="Lai Q."/>
            <person name="Shao Z."/>
        </authorList>
    </citation>
    <scope>NUCLEOTIDE SEQUENCE [LARGE SCALE GENOMIC DNA]</scope>
    <source>
        <strain evidence="1 2">JCM 18968</strain>
    </source>
</reference>
<dbReference type="AlphaFoldDB" id="A0A1Y2LB11"/>
<protein>
    <submittedName>
        <fullName evidence="1">Uncharacterized protein</fullName>
    </submittedName>
</protein>
<evidence type="ECO:0000313" key="2">
    <source>
        <dbReference type="Proteomes" id="UP000193396"/>
    </source>
</evidence>
<name>A0A1Y2LB11_9PROT</name>
<dbReference type="Proteomes" id="UP000193396">
    <property type="component" value="Unassembled WGS sequence"/>
</dbReference>
<dbReference type="EMBL" id="JFKB01000007">
    <property type="protein sequence ID" value="OSQ47786.1"/>
    <property type="molecule type" value="Genomic_DNA"/>
</dbReference>
<organism evidence="1 2">
    <name type="scientific">Thalassospira alkalitolerans</name>
    <dbReference type="NCBI Taxonomy" id="1293890"/>
    <lineage>
        <taxon>Bacteria</taxon>
        <taxon>Pseudomonadati</taxon>
        <taxon>Pseudomonadota</taxon>
        <taxon>Alphaproteobacteria</taxon>
        <taxon>Rhodospirillales</taxon>
        <taxon>Thalassospiraceae</taxon>
        <taxon>Thalassospira</taxon>
    </lineage>
</organism>
<gene>
    <name evidence="1" type="ORF">TALK_12120</name>
</gene>
<keyword evidence="2" id="KW-1185">Reference proteome</keyword>
<sequence>MDKNLSTIGPVFLLADMEREDNDGFAFSVTATIIRQIPPALCPPVAKQDGRPESRPFVWF</sequence>
<comment type="caution">
    <text evidence="1">The sequence shown here is derived from an EMBL/GenBank/DDBJ whole genome shotgun (WGS) entry which is preliminary data.</text>
</comment>
<accession>A0A1Y2LB11</accession>
<proteinExistence type="predicted"/>